<feature type="region of interest" description="Disordered" evidence="1">
    <location>
        <begin position="101"/>
        <end position="175"/>
    </location>
</feature>
<dbReference type="AlphaFoldDB" id="A0AAN8NN40"/>
<comment type="caution">
    <text evidence="3">The sequence shown here is derived from an EMBL/GenBank/DDBJ whole genome shotgun (WGS) entry which is preliminary data.</text>
</comment>
<dbReference type="InterPro" id="IPR036873">
    <property type="entry name" value="Rhodanese-like_dom_sf"/>
</dbReference>
<feature type="region of interest" description="Disordered" evidence="1">
    <location>
        <begin position="200"/>
        <end position="232"/>
    </location>
</feature>
<evidence type="ECO:0000259" key="2">
    <source>
        <dbReference type="PROSITE" id="PS50206"/>
    </source>
</evidence>
<feature type="compositionally biased region" description="Gly residues" evidence="1">
    <location>
        <begin position="595"/>
        <end position="610"/>
    </location>
</feature>
<gene>
    <name evidence="3" type="ORF">TWF506_008309</name>
</gene>
<sequence length="659" mass="72368">MEHIEGFDTRQEVEQLARNFAQNVQLNQQGQITSVPQLQVVQPNSQNAGQGGSNQQGTPSIDLGEYQGYQGYQGNQGNQNRPPLLNLTPLERAFVNDLNDDNNILQRPQNQRPQNQRQAGNSPEERKGSYDAGTNQDPWYSYQNVGTGNMMQSNIFGTPSNQNPSQNPEISTASQLQRLQERLQINRNPVNTVFSEEDYDFETQDERASGPPPDTDEKQLSQGAPLTGKRNSKVSAQILHTSKKLSEHNLSRGLMSSSDVQSYVRSSDNSIQPLRQLRYIERATAADVGFGASMALAAWSRFGGAMGAVTPQDLYAYITRPGIRPIDYLIVDTRAEGGTTRLSNVEQAIDRVHVIPYSSDKCMFTSQEFVSLREGEAASEKDCDLIAPEIARTVANSRARFIIVHCAQGRNRSPVVAMALHAYLRRIGSDKKVLLLVGGSDSFWAFVGNPEAQREYFQREADELAARQRTPEQIAIQREQIIRQNPNIIELPSSPEFPQQRPQQPGRLGTISTMPGTNAMLESVISPTWEQLTIQGARRQEEMANLPLEEADRRDTIDRDAKEFLNFYGPKPGGCTDESCKPPKGPNNGGPPGPGGGMGGGGMGGGGFGGGMGGGMGGSLLTKRSMDPLDIAGGRLRKRSFGIFMPEPTGRGIRVIHRR</sequence>
<feature type="compositionally biased region" description="Low complexity" evidence="1">
    <location>
        <begin position="66"/>
        <end position="80"/>
    </location>
</feature>
<dbReference type="Gene3D" id="3.40.250.10">
    <property type="entry name" value="Rhodanese-like domain"/>
    <property type="match status" value="1"/>
</dbReference>
<evidence type="ECO:0000313" key="4">
    <source>
        <dbReference type="Proteomes" id="UP001307849"/>
    </source>
</evidence>
<organism evidence="3 4">
    <name type="scientific">Arthrobotrys conoides</name>
    <dbReference type="NCBI Taxonomy" id="74498"/>
    <lineage>
        <taxon>Eukaryota</taxon>
        <taxon>Fungi</taxon>
        <taxon>Dikarya</taxon>
        <taxon>Ascomycota</taxon>
        <taxon>Pezizomycotina</taxon>
        <taxon>Orbiliomycetes</taxon>
        <taxon>Orbiliales</taxon>
        <taxon>Orbiliaceae</taxon>
        <taxon>Arthrobotrys</taxon>
    </lineage>
</organism>
<dbReference type="EMBL" id="JAVHJM010000005">
    <property type="protein sequence ID" value="KAK6513878.1"/>
    <property type="molecule type" value="Genomic_DNA"/>
</dbReference>
<name>A0AAN8NN40_9PEZI</name>
<dbReference type="PROSITE" id="PS00383">
    <property type="entry name" value="TYR_PHOSPHATASE_1"/>
    <property type="match status" value="1"/>
</dbReference>
<feature type="compositionally biased region" description="Pro residues" evidence="1">
    <location>
        <begin position="583"/>
        <end position="594"/>
    </location>
</feature>
<dbReference type="InterPro" id="IPR016130">
    <property type="entry name" value="Tyr_Pase_AS"/>
</dbReference>
<evidence type="ECO:0000313" key="3">
    <source>
        <dbReference type="EMBL" id="KAK6513878.1"/>
    </source>
</evidence>
<feature type="compositionally biased region" description="Low complexity" evidence="1">
    <location>
        <begin position="106"/>
        <end position="118"/>
    </location>
</feature>
<keyword evidence="4" id="KW-1185">Reference proteome</keyword>
<accession>A0AAN8NN40</accession>
<evidence type="ECO:0000256" key="1">
    <source>
        <dbReference type="SAM" id="MobiDB-lite"/>
    </source>
</evidence>
<reference evidence="3 4" key="1">
    <citation type="submission" date="2019-10" db="EMBL/GenBank/DDBJ databases">
        <authorList>
            <person name="Palmer J.M."/>
        </authorList>
    </citation>
    <scope>NUCLEOTIDE SEQUENCE [LARGE SCALE GENOMIC DNA]</scope>
    <source>
        <strain evidence="3 4">TWF506</strain>
    </source>
</reference>
<dbReference type="InterPro" id="IPR001763">
    <property type="entry name" value="Rhodanese-like_dom"/>
</dbReference>
<feature type="domain" description="Rhodanese" evidence="2">
    <location>
        <begin position="402"/>
        <end position="452"/>
    </location>
</feature>
<feature type="region of interest" description="Disordered" evidence="1">
    <location>
        <begin position="568"/>
        <end position="610"/>
    </location>
</feature>
<feature type="region of interest" description="Disordered" evidence="1">
    <location>
        <begin position="43"/>
        <end position="85"/>
    </location>
</feature>
<protein>
    <recommendedName>
        <fullName evidence="2">Rhodanese domain-containing protein</fullName>
    </recommendedName>
</protein>
<proteinExistence type="predicted"/>
<feature type="compositionally biased region" description="Polar residues" evidence="1">
    <location>
        <begin position="132"/>
        <end position="175"/>
    </location>
</feature>
<dbReference type="Proteomes" id="UP001307849">
    <property type="component" value="Unassembled WGS sequence"/>
</dbReference>
<dbReference type="PROSITE" id="PS50206">
    <property type="entry name" value="RHODANESE_3"/>
    <property type="match status" value="1"/>
</dbReference>